<evidence type="ECO:0000256" key="2">
    <source>
        <dbReference type="ARBA" id="ARBA00023015"/>
    </source>
</evidence>
<feature type="domain" description="TF-B3" evidence="7">
    <location>
        <begin position="788"/>
        <end position="882"/>
    </location>
</feature>
<name>A0AAD8QR71_LOLMU</name>
<dbReference type="InterPro" id="IPR005174">
    <property type="entry name" value="KIB1-4_b-propeller"/>
</dbReference>
<dbReference type="Gene3D" id="2.40.330.10">
    <property type="entry name" value="DNA-binding pseudobarrel domain"/>
    <property type="match status" value="2"/>
</dbReference>
<dbReference type="Pfam" id="PF02362">
    <property type="entry name" value="B3"/>
    <property type="match status" value="2"/>
</dbReference>
<accession>A0AAD8QR71</accession>
<feature type="compositionally biased region" description="Basic and acidic residues" evidence="6">
    <location>
        <begin position="650"/>
        <end position="674"/>
    </location>
</feature>
<feature type="compositionally biased region" description="Polar residues" evidence="6">
    <location>
        <begin position="259"/>
        <end position="275"/>
    </location>
</feature>
<dbReference type="InterPro" id="IPR015300">
    <property type="entry name" value="DNA-bd_pseudobarrel_sf"/>
</dbReference>
<keyword evidence="4" id="KW-0804">Transcription</keyword>
<evidence type="ECO:0000256" key="3">
    <source>
        <dbReference type="ARBA" id="ARBA00023125"/>
    </source>
</evidence>
<keyword evidence="3" id="KW-0238">DNA-binding</keyword>
<reference evidence="8" key="1">
    <citation type="submission" date="2023-07" db="EMBL/GenBank/DDBJ databases">
        <title>A chromosome-level genome assembly of Lolium multiflorum.</title>
        <authorList>
            <person name="Chen Y."/>
            <person name="Copetti D."/>
            <person name="Kolliker R."/>
            <person name="Studer B."/>
        </authorList>
    </citation>
    <scope>NUCLEOTIDE SEQUENCE</scope>
    <source>
        <strain evidence="8">02402/16</strain>
        <tissue evidence="8">Leaf</tissue>
    </source>
</reference>
<evidence type="ECO:0000313" key="9">
    <source>
        <dbReference type="Proteomes" id="UP001231189"/>
    </source>
</evidence>
<dbReference type="GO" id="GO:0003677">
    <property type="term" value="F:DNA binding"/>
    <property type="evidence" value="ECO:0007669"/>
    <property type="project" value="UniProtKB-KW"/>
</dbReference>
<evidence type="ECO:0000256" key="4">
    <source>
        <dbReference type="ARBA" id="ARBA00023163"/>
    </source>
</evidence>
<feature type="domain" description="TF-B3" evidence="7">
    <location>
        <begin position="1018"/>
        <end position="1078"/>
    </location>
</feature>
<comment type="caution">
    <text evidence="8">The sequence shown here is derived from an EMBL/GenBank/DDBJ whole genome shotgun (WGS) entry which is preliminary data.</text>
</comment>
<feature type="region of interest" description="Disordered" evidence="6">
    <location>
        <begin position="259"/>
        <end position="280"/>
    </location>
</feature>
<protein>
    <recommendedName>
        <fullName evidence="7">TF-B3 domain-containing protein</fullName>
    </recommendedName>
</protein>
<keyword evidence="9" id="KW-1185">Reference proteome</keyword>
<dbReference type="InterPro" id="IPR003340">
    <property type="entry name" value="B3_DNA-bd"/>
</dbReference>
<organism evidence="8 9">
    <name type="scientific">Lolium multiflorum</name>
    <name type="common">Italian ryegrass</name>
    <name type="synonym">Lolium perenne subsp. multiflorum</name>
    <dbReference type="NCBI Taxonomy" id="4521"/>
    <lineage>
        <taxon>Eukaryota</taxon>
        <taxon>Viridiplantae</taxon>
        <taxon>Streptophyta</taxon>
        <taxon>Embryophyta</taxon>
        <taxon>Tracheophyta</taxon>
        <taxon>Spermatophyta</taxon>
        <taxon>Magnoliopsida</taxon>
        <taxon>Liliopsida</taxon>
        <taxon>Poales</taxon>
        <taxon>Poaceae</taxon>
        <taxon>BOP clade</taxon>
        <taxon>Pooideae</taxon>
        <taxon>Poodae</taxon>
        <taxon>Poeae</taxon>
        <taxon>Poeae Chloroplast Group 2 (Poeae type)</taxon>
        <taxon>Loliodinae</taxon>
        <taxon>Loliinae</taxon>
        <taxon>Lolium</taxon>
    </lineage>
</organism>
<keyword evidence="5" id="KW-0539">Nucleus</keyword>
<dbReference type="Pfam" id="PF03478">
    <property type="entry name" value="Beta-prop_KIB1-4"/>
    <property type="match status" value="1"/>
</dbReference>
<dbReference type="EMBL" id="JAUUTY010000007">
    <property type="protein sequence ID" value="KAK1607523.1"/>
    <property type="molecule type" value="Genomic_DNA"/>
</dbReference>
<feature type="compositionally biased region" description="Polar residues" evidence="6">
    <location>
        <begin position="619"/>
        <end position="635"/>
    </location>
</feature>
<evidence type="ECO:0000259" key="7">
    <source>
        <dbReference type="PROSITE" id="PS50863"/>
    </source>
</evidence>
<dbReference type="GO" id="GO:0005634">
    <property type="term" value="C:nucleus"/>
    <property type="evidence" value="ECO:0007669"/>
    <property type="project" value="UniProtKB-SubCell"/>
</dbReference>
<evidence type="ECO:0000313" key="8">
    <source>
        <dbReference type="EMBL" id="KAK1607523.1"/>
    </source>
</evidence>
<comment type="subcellular location">
    <subcellularLocation>
        <location evidence="1">Nucleus</location>
    </subcellularLocation>
</comment>
<dbReference type="CDD" id="cd10017">
    <property type="entry name" value="B3_DNA"/>
    <property type="match status" value="2"/>
</dbReference>
<dbReference type="Proteomes" id="UP001231189">
    <property type="component" value="Unassembled WGS sequence"/>
</dbReference>
<dbReference type="PANTHER" id="PTHR31920:SF111">
    <property type="entry name" value="B3 DOMAIN-CONTAINING PROTEIN OS03G0621600-RELATED"/>
    <property type="match status" value="1"/>
</dbReference>
<evidence type="ECO:0000256" key="5">
    <source>
        <dbReference type="ARBA" id="ARBA00023242"/>
    </source>
</evidence>
<dbReference type="PANTHER" id="PTHR31920">
    <property type="entry name" value="B3 DOMAIN-CONTAINING"/>
    <property type="match status" value="1"/>
</dbReference>
<sequence length="1102" mass="125032">MAASNDDQLDGDWGKLPAELFNLIAQSLDVTVDVRLAACSKTLCRHVADNMNLHHWDGPCLLMPDSAHWHYDDSSAHHTVYHVVPLDHPRRTAILPFMDNRFWVGMNGDWIAGVDSGGNWFLANIYTHQEISLPSSETCNIFREEWIGFPDLPPERYMTYGRAMFLLKIVICEVPTKAGHYSDYKLIALFNSGLAYLANGSQEWRLFSLASWGVDYSDAIEHNGFIVAVDGWTGTTYCWDQSQAGSFLDATIAKSRQIENTETPNENAATPVNSPESVEYSSDDLDEDYVELDDDFIEKCNATTDARKIKKLLAEHAVRYKLSPDPKFATSPINIRDKDYDFSLDLSHIAIVEKTPFCGTEKESAVEHMTELSTLSGLFSDDIKMRTYFVAKIFPFSLKDDAKTWYNNLPPGSIKSPKELLDVFFRKYFPASAQHAALQRIYNFDQEDGEKLPEAWARFCSLIRAQPDHDLEKHDLLDIFYSGLTIESRAYLDSCAGCVFRKRTPDDAEELLAKIGRNHDDWSTPEPTPTPIVKKRGMIKLNDEDMREAKKSLKEKGIKPEDVKNLPPIEDLCEIIPPSSMIEDPLYPEGHPKRVEQDSQLTKTSAPSKKKKKKHKNVVESSEPVNDPNSISISDAETESGNEHEEDNDKNDTPDKEEIEKEPEKPAKNKKYTKEDFITEKHGAVIDCNKGMVTFNVDDKEHTVYFPKRIDKMQKQTRSNVNEQLRLRTVDCTCPLHRPEFRIQRNSLAKKPKVTGRRDAAIQRCILKGRGKGRPKRVGHSADPPQPSRFYVQLDGNDDMYMLVIPREFKQCLKGILPRPIKLKTSVGCAWYVHIDEYQGELVLKDGWFGFAEAHELQLDDLLVFEFLTAPSCSELQISPDPSPSISPESSLYTTGVHHRSDYAAWTPSSTDAATSHLKTPLRRRGIPDSLGPWLQWRYVSPESLALPCSNKKLKLGESLSWKETSVEPAPVCKVFGRIDEENTPDSFCKVLCTSELEVISIPSRVLPWFYGGCPESINLKMSTACTWIVDLKQQDGNVLMDEGWPEFVKAHDLKVGYLLTFKKLDTKSLQVLIFGYNCCEKVIWCSGYHPSLGQQYESQLY</sequence>
<dbReference type="InterPro" id="IPR005162">
    <property type="entry name" value="Retrotrans_gag_dom"/>
</dbReference>
<dbReference type="PROSITE" id="PS50863">
    <property type="entry name" value="B3"/>
    <property type="match status" value="2"/>
</dbReference>
<proteinExistence type="predicted"/>
<dbReference type="SUPFAM" id="SSF101936">
    <property type="entry name" value="DNA-binding pseudobarrel domain"/>
    <property type="match status" value="2"/>
</dbReference>
<feature type="compositionally biased region" description="Acidic residues" evidence="6">
    <location>
        <begin position="636"/>
        <end position="649"/>
    </location>
</feature>
<feature type="compositionally biased region" description="Polar residues" evidence="6">
    <location>
        <begin position="598"/>
        <end position="607"/>
    </location>
</feature>
<evidence type="ECO:0000256" key="1">
    <source>
        <dbReference type="ARBA" id="ARBA00004123"/>
    </source>
</evidence>
<evidence type="ECO:0000256" key="6">
    <source>
        <dbReference type="SAM" id="MobiDB-lite"/>
    </source>
</evidence>
<feature type="region of interest" description="Disordered" evidence="6">
    <location>
        <begin position="580"/>
        <end position="674"/>
    </location>
</feature>
<dbReference type="AlphaFoldDB" id="A0AAD8QR71"/>
<dbReference type="SMART" id="SM01019">
    <property type="entry name" value="B3"/>
    <property type="match status" value="2"/>
</dbReference>
<dbReference type="Pfam" id="PF03732">
    <property type="entry name" value="Retrotrans_gag"/>
    <property type="match status" value="1"/>
</dbReference>
<keyword evidence="2" id="KW-0805">Transcription regulation</keyword>
<gene>
    <name evidence="8" type="ORF">QYE76_031196</name>
</gene>
<dbReference type="InterPro" id="IPR050655">
    <property type="entry name" value="Plant_B3_domain"/>
</dbReference>